<reference evidence="3" key="1">
    <citation type="journal article" date="2007" name="Nature">
        <title>The grapevine genome sequence suggests ancestral hexaploidization in major angiosperm phyla.</title>
        <authorList>
            <consortium name="The French-Italian Public Consortium for Grapevine Genome Characterization."/>
            <person name="Jaillon O."/>
            <person name="Aury J.-M."/>
            <person name="Noel B."/>
            <person name="Policriti A."/>
            <person name="Clepet C."/>
            <person name="Casagrande A."/>
            <person name="Choisne N."/>
            <person name="Aubourg S."/>
            <person name="Vitulo N."/>
            <person name="Jubin C."/>
            <person name="Vezzi A."/>
            <person name="Legeai F."/>
            <person name="Hugueney P."/>
            <person name="Dasilva C."/>
            <person name="Horner D."/>
            <person name="Mica E."/>
            <person name="Jublot D."/>
            <person name="Poulain J."/>
            <person name="Bruyere C."/>
            <person name="Billault A."/>
            <person name="Segurens B."/>
            <person name="Gouyvenoux M."/>
            <person name="Ugarte E."/>
            <person name="Cattonaro F."/>
            <person name="Anthouard V."/>
            <person name="Vico V."/>
            <person name="Del Fabbro C."/>
            <person name="Alaux M."/>
            <person name="Di Gaspero G."/>
            <person name="Dumas V."/>
            <person name="Felice N."/>
            <person name="Paillard S."/>
            <person name="Juman I."/>
            <person name="Moroldo M."/>
            <person name="Scalabrin S."/>
            <person name="Canaguier A."/>
            <person name="Le Clainche I."/>
            <person name="Malacrida G."/>
            <person name="Durand E."/>
            <person name="Pesole G."/>
            <person name="Laucou V."/>
            <person name="Chatelet P."/>
            <person name="Merdinoglu D."/>
            <person name="Delledonne M."/>
            <person name="Pezzotti M."/>
            <person name="Lecharny A."/>
            <person name="Scarpelli C."/>
            <person name="Artiguenave F."/>
            <person name="Pe M.E."/>
            <person name="Valle G."/>
            <person name="Morgante M."/>
            <person name="Caboche M."/>
            <person name="Adam-Blondon A.-F."/>
            <person name="Weissenbach J."/>
            <person name="Quetier F."/>
            <person name="Wincker P."/>
        </authorList>
    </citation>
    <scope>NUCLEOTIDE SEQUENCE [LARGE SCALE GENOMIC DNA]</scope>
    <source>
        <strain evidence="3">cv. Pinot noir / PN40024</strain>
    </source>
</reference>
<dbReference type="OrthoDB" id="4062651at2759"/>
<dbReference type="HOGENOM" id="CLU_2817692_0_0_1"/>
<sequence length="67" mass="7242">MGWIIGLVASGITGRVRREVQLHEVGPSGTTGDREGKKGQPRDVVVPGGKTADKKKKKVTFLLRTDE</sequence>
<dbReference type="EMBL" id="FN594971">
    <property type="protein sequence ID" value="CBI18315.3"/>
    <property type="molecule type" value="Genomic_DNA"/>
</dbReference>
<accession>D7SRN3</accession>
<organism evidence="2 3">
    <name type="scientific">Vitis vinifera</name>
    <name type="common">Grape</name>
    <dbReference type="NCBI Taxonomy" id="29760"/>
    <lineage>
        <taxon>Eukaryota</taxon>
        <taxon>Viridiplantae</taxon>
        <taxon>Streptophyta</taxon>
        <taxon>Embryophyta</taxon>
        <taxon>Tracheophyta</taxon>
        <taxon>Spermatophyta</taxon>
        <taxon>Magnoliopsida</taxon>
        <taxon>eudicotyledons</taxon>
        <taxon>Gunneridae</taxon>
        <taxon>Pentapetalae</taxon>
        <taxon>rosids</taxon>
        <taxon>Vitales</taxon>
        <taxon>Vitaceae</taxon>
        <taxon>Viteae</taxon>
        <taxon>Vitis</taxon>
    </lineage>
</organism>
<proteinExistence type="predicted"/>
<dbReference type="AlphaFoldDB" id="D7SRN3"/>
<gene>
    <name evidence="2" type="ordered locus">VIT_07s0095g00190</name>
</gene>
<dbReference type="PaxDb" id="29760-VIT_07s0095g00190.t01"/>
<dbReference type="Proteomes" id="UP000009183">
    <property type="component" value="Chromosome 7"/>
</dbReference>
<dbReference type="InParanoid" id="D7SRN3"/>
<evidence type="ECO:0000313" key="2">
    <source>
        <dbReference type="EMBL" id="CBI18315.3"/>
    </source>
</evidence>
<evidence type="ECO:0000313" key="3">
    <source>
        <dbReference type="Proteomes" id="UP000009183"/>
    </source>
</evidence>
<name>D7SRN3_VITVI</name>
<evidence type="ECO:0000256" key="1">
    <source>
        <dbReference type="SAM" id="MobiDB-lite"/>
    </source>
</evidence>
<feature type="region of interest" description="Disordered" evidence="1">
    <location>
        <begin position="21"/>
        <end position="51"/>
    </location>
</feature>
<feature type="compositionally biased region" description="Basic and acidic residues" evidence="1">
    <location>
        <begin position="32"/>
        <end position="41"/>
    </location>
</feature>
<keyword evidence="3" id="KW-1185">Reference proteome</keyword>
<protein>
    <submittedName>
        <fullName evidence="2">Uncharacterized protein</fullName>
    </submittedName>
</protein>